<comment type="caution">
    <text evidence="1">The sequence shown here is derived from an EMBL/GenBank/DDBJ whole genome shotgun (WGS) entry which is preliminary data.</text>
</comment>
<name>A0ABD3B6B0_9GENT</name>
<proteinExistence type="predicted"/>
<reference evidence="1 2" key="1">
    <citation type="submission" date="2024-11" db="EMBL/GenBank/DDBJ databases">
        <title>A near-complete genome assembly of Cinchona calisaya.</title>
        <authorList>
            <person name="Lian D.C."/>
            <person name="Zhao X.W."/>
            <person name="Wei L."/>
        </authorList>
    </citation>
    <scope>NUCLEOTIDE SEQUENCE [LARGE SCALE GENOMIC DNA]</scope>
    <source>
        <tissue evidence="1">Nenye</tissue>
    </source>
</reference>
<keyword evidence="2" id="KW-1185">Reference proteome</keyword>
<dbReference type="EMBL" id="JBJUIK010000001">
    <property type="protein sequence ID" value="KAL3539069.1"/>
    <property type="molecule type" value="Genomic_DNA"/>
</dbReference>
<organism evidence="1 2">
    <name type="scientific">Cinchona calisaya</name>
    <dbReference type="NCBI Taxonomy" id="153742"/>
    <lineage>
        <taxon>Eukaryota</taxon>
        <taxon>Viridiplantae</taxon>
        <taxon>Streptophyta</taxon>
        <taxon>Embryophyta</taxon>
        <taxon>Tracheophyta</taxon>
        <taxon>Spermatophyta</taxon>
        <taxon>Magnoliopsida</taxon>
        <taxon>eudicotyledons</taxon>
        <taxon>Gunneridae</taxon>
        <taxon>Pentapetalae</taxon>
        <taxon>asterids</taxon>
        <taxon>lamiids</taxon>
        <taxon>Gentianales</taxon>
        <taxon>Rubiaceae</taxon>
        <taxon>Cinchonoideae</taxon>
        <taxon>Cinchoneae</taxon>
        <taxon>Cinchona</taxon>
    </lineage>
</organism>
<evidence type="ECO:0000313" key="2">
    <source>
        <dbReference type="Proteomes" id="UP001630127"/>
    </source>
</evidence>
<sequence>MAGQVPNSVGADKFVPVISFLFLNRATAIASRYSAYWIHPEANVMHLIDAIHIINDHRFLLKIKIVVHVYIRALIHTENLYKLIFLIDIVVCTEAFLPMFANYDNVRFWLLSTSTMG</sequence>
<dbReference type="Proteomes" id="UP001630127">
    <property type="component" value="Unassembled WGS sequence"/>
</dbReference>
<gene>
    <name evidence="1" type="ORF">ACH5RR_002435</name>
</gene>
<accession>A0ABD3B6B0</accession>
<protein>
    <submittedName>
        <fullName evidence="1">Uncharacterized protein</fullName>
    </submittedName>
</protein>
<dbReference type="AlphaFoldDB" id="A0ABD3B6B0"/>
<evidence type="ECO:0000313" key="1">
    <source>
        <dbReference type="EMBL" id="KAL3539069.1"/>
    </source>
</evidence>